<proteinExistence type="predicted"/>
<dbReference type="Gene3D" id="3.40.980.10">
    <property type="entry name" value="MoaB/Mog-like domain"/>
    <property type="match status" value="1"/>
</dbReference>
<dbReference type="InterPro" id="IPR041424">
    <property type="entry name" value="CinA_KH"/>
</dbReference>
<accession>A0A9D1L0Q3</accession>
<dbReference type="PANTHER" id="PTHR13939:SF0">
    <property type="entry name" value="NMN AMIDOHYDROLASE-LIKE PROTEIN YFAY"/>
    <property type="match status" value="1"/>
</dbReference>
<sequence>MNVEIISVGTELLLGEIVNTNAVELMQMCKELGFNVYHQVTVGDNPERLKQALQEAFARQADLVITTGGLGPTNDDLTKQICSQYLGCPLFFREDEAQKIHAKLSFLMQGGPIAQSNYQQAYFPREAIILENDVGTANGCLIKKGKRMIANLPGPPREMRYVMNHSLRPLLESYCMTRLYTKEYVVLTTGESQLQDELADLLASQQEVTLALYAQEGYVRLRLATRARFWQEANTSFAPMEQALMAILGDRLSPLSALEDVDLAAVPEFRLQCEPNIDFLDDWCQDARIAAKLVSSAPNHLHLFLQPDMMGEYFCMEAQFGSNTYQEKLPCLKQARYNTMRIQRCLTQFLIRIAKEMKGS</sequence>
<dbReference type="InterPro" id="IPR001453">
    <property type="entry name" value="MoaB/Mog_dom"/>
</dbReference>
<dbReference type="InterPro" id="IPR050101">
    <property type="entry name" value="CinA"/>
</dbReference>
<reference evidence="2" key="1">
    <citation type="submission" date="2020-10" db="EMBL/GenBank/DDBJ databases">
        <authorList>
            <person name="Gilroy R."/>
        </authorList>
    </citation>
    <scope>NUCLEOTIDE SEQUENCE</scope>
    <source>
        <strain evidence="2">CHK195-11698</strain>
    </source>
</reference>
<dbReference type="AlphaFoldDB" id="A0A9D1L0Q3"/>
<dbReference type="Proteomes" id="UP000824175">
    <property type="component" value="Unassembled WGS sequence"/>
</dbReference>
<dbReference type="InterPro" id="IPR036425">
    <property type="entry name" value="MoaB/Mog-like_dom_sf"/>
</dbReference>
<dbReference type="NCBIfam" id="TIGR00177">
    <property type="entry name" value="molyb_syn"/>
    <property type="match status" value="1"/>
</dbReference>
<gene>
    <name evidence="2" type="ORF">IAD15_03610</name>
</gene>
<reference evidence="2" key="2">
    <citation type="journal article" date="2021" name="PeerJ">
        <title>Extensive microbial diversity within the chicken gut microbiome revealed by metagenomics and culture.</title>
        <authorList>
            <person name="Gilroy R."/>
            <person name="Ravi A."/>
            <person name="Getino M."/>
            <person name="Pursley I."/>
            <person name="Horton D.L."/>
            <person name="Alikhan N.F."/>
            <person name="Baker D."/>
            <person name="Gharbi K."/>
            <person name="Hall N."/>
            <person name="Watson M."/>
            <person name="Adriaenssens E.M."/>
            <person name="Foster-Nyarko E."/>
            <person name="Jarju S."/>
            <person name="Secka A."/>
            <person name="Antonio M."/>
            <person name="Oren A."/>
            <person name="Chaudhuri R.R."/>
            <person name="La Ragione R."/>
            <person name="Hildebrand F."/>
            <person name="Pallen M.J."/>
        </authorList>
    </citation>
    <scope>NUCLEOTIDE SEQUENCE</scope>
    <source>
        <strain evidence="2">CHK195-11698</strain>
    </source>
</reference>
<evidence type="ECO:0000259" key="1">
    <source>
        <dbReference type="SMART" id="SM00852"/>
    </source>
</evidence>
<dbReference type="PANTHER" id="PTHR13939">
    <property type="entry name" value="NICOTINAMIDE-NUCLEOTIDE AMIDOHYDROLASE PNCC"/>
    <property type="match status" value="1"/>
</dbReference>
<dbReference type="Pfam" id="PF18146">
    <property type="entry name" value="CinA_KH"/>
    <property type="match status" value="1"/>
</dbReference>
<evidence type="ECO:0000313" key="3">
    <source>
        <dbReference type="Proteomes" id="UP000824175"/>
    </source>
</evidence>
<organism evidence="2 3">
    <name type="scientific">Candidatus Fimiplasma intestinipullorum</name>
    <dbReference type="NCBI Taxonomy" id="2840825"/>
    <lineage>
        <taxon>Bacteria</taxon>
        <taxon>Bacillati</taxon>
        <taxon>Bacillota</taxon>
        <taxon>Clostridia</taxon>
        <taxon>Eubacteriales</taxon>
        <taxon>Candidatus Fimiplasma</taxon>
    </lineage>
</organism>
<feature type="domain" description="MoaB/Mog" evidence="1">
    <location>
        <begin position="4"/>
        <end position="173"/>
    </location>
</feature>
<protein>
    <submittedName>
        <fullName evidence="2">Damage-inducible protein CinA</fullName>
    </submittedName>
</protein>
<dbReference type="Gene3D" id="3.30.70.2860">
    <property type="match status" value="1"/>
</dbReference>
<dbReference type="SUPFAM" id="SSF53218">
    <property type="entry name" value="Molybdenum cofactor biosynthesis proteins"/>
    <property type="match status" value="1"/>
</dbReference>
<name>A0A9D1L0Q3_9FIRM</name>
<dbReference type="CDD" id="cd00885">
    <property type="entry name" value="cinA"/>
    <property type="match status" value="1"/>
</dbReference>
<dbReference type="SMART" id="SM00852">
    <property type="entry name" value="MoCF_biosynth"/>
    <property type="match status" value="1"/>
</dbReference>
<dbReference type="EMBL" id="DVMJ01000027">
    <property type="protein sequence ID" value="HIU13137.1"/>
    <property type="molecule type" value="Genomic_DNA"/>
</dbReference>
<comment type="caution">
    <text evidence="2">The sequence shown here is derived from an EMBL/GenBank/DDBJ whole genome shotgun (WGS) entry which is preliminary data.</text>
</comment>
<evidence type="ECO:0000313" key="2">
    <source>
        <dbReference type="EMBL" id="HIU13137.1"/>
    </source>
</evidence>
<dbReference type="Pfam" id="PF00994">
    <property type="entry name" value="MoCF_biosynth"/>
    <property type="match status" value="1"/>
</dbReference>